<organism evidence="3 4">
    <name type="scientific">Nocardioides thalensis</name>
    <dbReference type="NCBI Taxonomy" id="1914755"/>
    <lineage>
        <taxon>Bacteria</taxon>
        <taxon>Bacillati</taxon>
        <taxon>Actinomycetota</taxon>
        <taxon>Actinomycetes</taxon>
        <taxon>Propionibacteriales</taxon>
        <taxon>Nocardioidaceae</taxon>
        <taxon>Nocardioides</taxon>
    </lineage>
</organism>
<evidence type="ECO:0000313" key="3">
    <source>
        <dbReference type="EMBL" id="NYI99673.1"/>
    </source>
</evidence>
<dbReference type="RefSeq" id="WP_218910119.1">
    <property type="nucleotide sequence ID" value="NZ_JACCFP010000001.1"/>
</dbReference>
<dbReference type="PRINTS" id="PR00420">
    <property type="entry name" value="RNGMNOXGNASE"/>
</dbReference>
<dbReference type="SUPFAM" id="SSF109854">
    <property type="entry name" value="DinB/YfiT-like putative metalloenzymes"/>
    <property type="match status" value="1"/>
</dbReference>
<dbReference type="Pfam" id="PF11716">
    <property type="entry name" value="MDMPI_N"/>
    <property type="match status" value="1"/>
</dbReference>
<dbReference type="PANTHER" id="PTHR42685">
    <property type="entry name" value="GERANYLGERANYL DIPHOSPHATE REDUCTASE"/>
    <property type="match status" value="1"/>
</dbReference>
<dbReference type="SUPFAM" id="SSF51905">
    <property type="entry name" value="FAD/NAD(P)-binding domain"/>
    <property type="match status" value="1"/>
</dbReference>
<dbReference type="GO" id="GO:0071949">
    <property type="term" value="F:FAD binding"/>
    <property type="evidence" value="ECO:0007669"/>
    <property type="project" value="InterPro"/>
</dbReference>
<dbReference type="InterPro" id="IPR034660">
    <property type="entry name" value="DinB/YfiT-like"/>
</dbReference>
<gene>
    <name evidence="3" type="ORF">HNR19_000372</name>
</gene>
<comment type="caution">
    <text evidence="3">The sequence shown here is derived from an EMBL/GenBank/DDBJ whole genome shotgun (WGS) entry which is preliminary data.</text>
</comment>
<reference evidence="3 4" key="1">
    <citation type="submission" date="2020-07" db="EMBL/GenBank/DDBJ databases">
        <title>Sequencing the genomes of 1000 actinobacteria strains.</title>
        <authorList>
            <person name="Klenk H.-P."/>
        </authorList>
    </citation>
    <scope>NUCLEOTIDE SEQUENCE [LARGE SCALE GENOMIC DNA]</scope>
    <source>
        <strain evidence="3 4">DSM 103833</strain>
    </source>
</reference>
<dbReference type="PANTHER" id="PTHR42685:SF22">
    <property type="entry name" value="CONDITIONED MEDIUM FACTOR RECEPTOR 1"/>
    <property type="match status" value="1"/>
</dbReference>
<dbReference type="AlphaFoldDB" id="A0A853BX75"/>
<dbReference type="InterPro" id="IPR017517">
    <property type="entry name" value="Maleyloyr_isom"/>
</dbReference>
<accession>A0A853BX75</accession>
<protein>
    <submittedName>
        <fullName evidence="3">Uncharacterized protein (TIGR03083 family)</fullName>
    </submittedName>
</protein>
<dbReference type="Proteomes" id="UP000530424">
    <property type="component" value="Unassembled WGS sequence"/>
</dbReference>
<dbReference type="EMBL" id="JACCFP010000001">
    <property type="protein sequence ID" value="NYI99673.1"/>
    <property type="molecule type" value="Genomic_DNA"/>
</dbReference>
<dbReference type="Gene3D" id="3.50.50.60">
    <property type="entry name" value="FAD/NAD(P)-binding domain"/>
    <property type="match status" value="1"/>
</dbReference>
<sequence>MTEIETYDAIVVGARCAGATVATLLARGGWRVALVDRDRFPSDAISTHTVFPDALAELERLGAMDLLRARHDLAPARYSWRVLGQAVAGAFTPSGGHDRCLSVRRISLDAVLVDLAHEAGADLHLGQRVTEVLGAGTADDPARGVVLDDGRVLGARWVLAADGQRSTVARRLGLPAEQEMRGEMAFLLAYWTGLPRSEWCHLDVHADRALMSVPCEDGVHLLSVAGRADLTRGTPEELEERYHALLGSFPGVLNPRLLAGADRISKVVAAPETMMRGYFRPAAGPGWATLGDAGHLKHPATAQGIGDALAQARYVAEHLLAGGDLGGYADWRAARAAEHYEWSFMAARFPGPAAEGLYAGIAADPDAAQGFLDSFTKRTRPSDVLTAERTARWRMASAYEDGLRRVVALVEGVEREVAERTVPACPDWSVRDLVAHLAGVAEDSTRGGFFPAADRAWADADAAVARERWTAGHTERRRRRTTEEVLSDLAHHGRAYVAAVRRGDGPALAGPPWMLSAPLADLSAHLEDLREALGVPPEPDAEITRTGFGVYRAWLDQRLVATGAPALGLSDGDRTWVLGGTEPAATLTATRAELFRIITGRRSEAAIRAADWDGDPGPYLGVLSPYPLPA</sequence>
<feature type="domain" description="FAD-binding" evidence="1">
    <location>
        <begin position="7"/>
        <end position="320"/>
    </location>
</feature>
<feature type="domain" description="Mycothiol-dependent maleylpyruvate isomerase metal-binding" evidence="2">
    <location>
        <begin position="401"/>
        <end position="529"/>
    </location>
</feature>
<keyword evidence="4" id="KW-1185">Reference proteome</keyword>
<dbReference type="InterPro" id="IPR002938">
    <property type="entry name" value="FAD-bd"/>
</dbReference>
<evidence type="ECO:0000259" key="2">
    <source>
        <dbReference type="Pfam" id="PF11716"/>
    </source>
</evidence>
<proteinExistence type="predicted"/>
<dbReference type="GO" id="GO:0046872">
    <property type="term" value="F:metal ion binding"/>
    <property type="evidence" value="ECO:0007669"/>
    <property type="project" value="InterPro"/>
</dbReference>
<dbReference type="InterPro" id="IPR050407">
    <property type="entry name" value="Geranylgeranyl_reductase"/>
</dbReference>
<dbReference type="InterPro" id="IPR024344">
    <property type="entry name" value="MDMPI_metal-binding"/>
</dbReference>
<dbReference type="NCBIfam" id="TIGR03083">
    <property type="entry name" value="maleylpyruvate isomerase family mycothiol-dependent enzyme"/>
    <property type="match status" value="1"/>
</dbReference>
<dbReference type="InterPro" id="IPR036188">
    <property type="entry name" value="FAD/NAD-bd_sf"/>
</dbReference>
<dbReference type="Gene3D" id="1.20.120.450">
    <property type="entry name" value="dinb family like domain"/>
    <property type="match status" value="1"/>
</dbReference>
<name>A0A853BX75_9ACTN</name>
<evidence type="ECO:0000259" key="1">
    <source>
        <dbReference type="Pfam" id="PF01494"/>
    </source>
</evidence>
<evidence type="ECO:0000313" key="4">
    <source>
        <dbReference type="Proteomes" id="UP000530424"/>
    </source>
</evidence>
<dbReference type="Pfam" id="PF01494">
    <property type="entry name" value="FAD_binding_3"/>
    <property type="match status" value="1"/>
</dbReference>